<keyword evidence="9 13" id="KW-0585">Phenylalanine catabolism</keyword>
<evidence type="ECO:0000313" key="16">
    <source>
        <dbReference type="EMBL" id="BAM82058.1"/>
    </source>
</evidence>
<dbReference type="InterPro" id="IPR015377">
    <property type="entry name" value="Fumarylacetoacetase_N"/>
</dbReference>
<dbReference type="GO" id="GO:0046872">
    <property type="term" value="F:metal ion binding"/>
    <property type="evidence" value="ECO:0007669"/>
    <property type="project" value="UniProtKB-UniRule"/>
</dbReference>
<feature type="binding site" evidence="12">
    <location>
        <position position="144"/>
    </location>
    <ligand>
        <name>Ca(2+)</name>
        <dbReference type="ChEBI" id="CHEBI:29108"/>
    </ligand>
</feature>
<dbReference type="EC" id="3.7.1.2" evidence="3 13"/>
<evidence type="ECO:0000256" key="1">
    <source>
        <dbReference type="ARBA" id="ARBA00004782"/>
    </source>
</evidence>
<evidence type="ECO:0000256" key="9">
    <source>
        <dbReference type="ARBA" id="ARBA00023232"/>
    </source>
</evidence>
<keyword evidence="4 12" id="KW-0479">Metal-binding</keyword>
<dbReference type="GO" id="GO:0006572">
    <property type="term" value="P:L-tyrosine catabolic process"/>
    <property type="evidence" value="ECO:0007669"/>
    <property type="project" value="UniProtKB-UniRule"/>
</dbReference>
<evidence type="ECO:0000256" key="2">
    <source>
        <dbReference type="ARBA" id="ARBA00010211"/>
    </source>
</evidence>
<dbReference type="PANTHER" id="PTHR43069">
    <property type="entry name" value="FUMARYLACETOACETASE"/>
    <property type="match status" value="1"/>
</dbReference>
<dbReference type="Gene3D" id="2.30.30.230">
    <property type="entry name" value="Fumarylacetoacetase, N-terminal domain"/>
    <property type="match status" value="1"/>
</dbReference>
<dbReference type="InterPro" id="IPR036462">
    <property type="entry name" value="Fumarylacetoacetase_N_sf"/>
</dbReference>
<reference evidence="16 17" key="1">
    <citation type="journal article" date="2004" name="Nature">
        <title>Genome sequence of the ultrasmall unicellular red alga Cyanidioschyzon merolae 10D.</title>
        <authorList>
            <person name="Matsuzaki M."/>
            <person name="Misumi O."/>
            <person name="Shin-i T."/>
            <person name="Maruyama S."/>
            <person name="Takahara M."/>
            <person name="Miyagishima S."/>
            <person name="Mori T."/>
            <person name="Nishida K."/>
            <person name="Yagisawa F."/>
            <person name="Nishida K."/>
            <person name="Yoshida Y."/>
            <person name="Nishimura Y."/>
            <person name="Nakao S."/>
            <person name="Kobayashi T."/>
            <person name="Momoyama Y."/>
            <person name="Higashiyama T."/>
            <person name="Minoda A."/>
            <person name="Sano M."/>
            <person name="Nomoto H."/>
            <person name="Oishi K."/>
            <person name="Hayashi H."/>
            <person name="Ohta F."/>
            <person name="Nishizaka S."/>
            <person name="Haga S."/>
            <person name="Miura S."/>
            <person name="Morishita T."/>
            <person name="Kabeya Y."/>
            <person name="Terasawa K."/>
            <person name="Suzuki Y."/>
            <person name="Ishii Y."/>
            <person name="Asakawa S."/>
            <person name="Takano H."/>
            <person name="Ohta N."/>
            <person name="Kuroiwa H."/>
            <person name="Tanaka K."/>
            <person name="Shimizu N."/>
            <person name="Sugano S."/>
            <person name="Sato N."/>
            <person name="Nozaki H."/>
            <person name="Ogasawara N."/>
            <person name="Kohara Y."/>
            <person name="Kuroiwa T."/>
        </authorList>
    </citation>
    <scope>NUCLEOTIDE SEQUENCE [LARGE SCALE GENOMIC DNA]</scope>
    <source>
        <strain evidence="16 17">10D</strain>
    </source>
</reference>
<dbReference type="SUPFAM" id="SSF63433">
    <property type="entry name" value="Fumarylacetoacetate hydrolase, FAH, N-terminal domain"/>
    <property type="match status" value="1"/>
</dbReference>
<dbReference type="Pfam" id="PF09298">
    <property type="entry name" value="FAA_hydrolase_N"/>
    <property type="match status" value="1"/>
</dbReference>
<feature type="domain" description="Fumarylacetoacetase N-terminal" evidence="15">
    <location>
        <begin position="20"/>
        <end position="136"/>
    </location>
</feature>
<feature type="binding site" evidence="11">
    <location>
        <position position="146"/>
    </location>
    <ligand>
        <name>substrate</name>
    </ligand>
</feature>
<feature type="binding site" evidence="12">
    <location>
        <position position="217"/>
    </location>
    <ligand>
        <name>Ca(2+)</name>
        <dbReference type="ChEBI" id="CHEBI:29108"/>
    </ligand>
</feature>
<keyword evidence="7 12" id="KW-0460">Magnesium</keyword>
<dbReference type="InterPro" id="IPR011234">
    <property type="entry name" value="Fumarylacetoacetase-like_C"/>
</dbReference>
<dbReference type="Gramene" id="CMQ154CT">
    <property type="protein sequence ID" value="CMQ154CT"/>
    <property type="gene ID" value="CMQ154C"/>
</dbReference>
<gene>
    <name evidence="16" type="ORF">CYME_CMQ154C</name>
</gene>
<dbReference type="eggNOG" id="KOG2843">
    <property type="taxonomic scope" value="Eukaryota"/>
</dbReference>
<dbReference type="FunFam" id="3.90.850.10:FF:000009">
    <property type="entry name" value="Fumarylacetoacetase"/>
    <property type="match status" value="1"/>
</dbReference>
<evidence type="ECO:0000256" key="3">
    <source>
        <dbReference type="ARBA" id="ARBA00012094"/>
    </source>
</evidence>
<dbReference type="HOGENOM" id="CLU_026207_2_0_1"/>
<dbReference type="UniPathway" id="UPA00139">
    <property type="reaction ID" value="UER00341"/>
</dbReference>
<feature type="binding site" evidence="12">
    <location>
        <position position="275"/>
    </location>
    <ligand>
        <name>Mg(2+)</name>
        <dbReference type="ChEBI" id="CHEBI:18420"/>
    </ligand>
</feature>
<protein>
    <recommendedName>
        <fullName evidence="3 13">Fumarylacetoacetase</fullName>
        <ecNumber evidence="3 13">3.7.1.2</ecNumber>
    </recommendedName>
    <alternativeName>
        <fullName evidence="13">Fumarylacetoacetate hydrolase</fullName>
    </alternativeName>
</protein>
<dbReference type="GO" id="GO:0004334">
    <property type="term" value="F:fumarylacetoacetase activity"/>
    <property type="evidence" value="ECO:0007669"/>
    <property type="project" value="UniProtKB-UniRule"/>
</dbReference>
<dbReference type="Pfam" id="PF01557">
    <property type="entry name" value="FAA_hydrolase"/>
    <property type="match status" value="1"/>
</dbReference>
<comment type="pathway">
    <text evidence="1 13">Amino-acid degradation; L-phenylalanine degradation; acetoacetate and fumarate from L-phenylalanine: step 6/6.</text>
</comment>
<dbReference type="GO" id="GO:0006559">
    <property type="term" value="P:L-phenylalanine catabolic process"/>
    <property type="evidence" value="ECO:0007669"/>
    <property type="project" value="UniProtKB-UniRule"/>
</dbReference>
<dbReference type="STRING" id="280699.M1VKL1"/>
<dbReference type="SUPFAM" id="SSF56529">
    <property type="entry name" value="FAH"/>
    <property type="match status" value="1"/>
</dbReference>
<feature type="domain" description="Fumarylacetoacetase-like C-terminal" evidence="14">
    <location>
        <begin position="143"/>
        <end position="409"/>
    </location>
</feature>
<evidence type="ECO:0000256" key="8">
    <source>
        <dbReference type="ARBA" id="ARBA00022878"/>
    </source>
</evidence>
<dbReference type="KEGG" id="cme:CYME_CMQ154C"/>
<evidence type="ECO:0000256" key="10">
    <source>
        <dbReference type="PIRSR" id="PIRSR605959-1"/>
    </source>
</evidence>
<keyword evidence="5 13" id="KW-0378">Hydrolase</keyword>
<comment type="catalytic activity">
    <reaction evidence="13">
        <text>4-fumarylacetoacetate + H2O = acetoacetate + fumarate + H(+)</text>
        <dbReference type="Rhea" id="RHEA:10244"/>
        <dbReference type="ChEBI" id="CHEBI:13705"/>
        <dbReference type="ChEBI" id="CHEBI:15377"/>
        <dbReference type="ChEBI" id="CHEBI:15378"/>
        <dbReference type="ChEBI" id="CHEBI:18034"/>
        <dbReference type="ChEBI" id="CHEBI:29806"/>
        <dbReference type="EC" id="3.7.1.2"/>
    </reaction>
</comment>
<keyword evidence="8 13" id="KW-0828">Tyrosine catabolism</keyword>
<keyword evidence="17" id="KW-1185">Reference proteome</keyword>
<feature type="binding site" evidence="11">
    <location>
        <position position="363"/>
    </location>
    <ligand>
        <name>substrate</name>
    </ligand>
</feature>
<dbReference type="EMBL" id="AP006499">
    <property type="protein sequence ID" value="BAM82058.1"/>
    <property type="molecule type" value="Genomic_DNA"/>
</dbReference>
<comment type="similarity">
    <text evidence="2 13">Belongs to the FAH family.</text>
</comment>
<comment type="cofactor">
    <cofactor evidence="13">
        <name>Mg(2+)</name>
        <dbReference type="ChEBI" id="CHEBI:18420"/>
    </cofactor>
    <cofactor evidence="13">
        <name>Ca(2+)</name>
        <dbReference type="ChEBI" id="CHEBI:29108"/>
    </cofactor>
</comment>
<feature type="binding site" evidence="11">
    <location>
        <position position="262"/>
    </location>
    <ligand>
        <name>substrate</name>
    </ligand>
</feature>
<dbReference type="Gene3D" id="3.90.850.10">
    <property type="entry name" value="Fumarylacetoacetase-like, C-terminal domain"/>
    <property type="match status" value="1"/>
</dbReference>
<dbReference type="GO" id="GO:1902000">
    <property type="term" value="P:homogentisate catabolic process"/>
    <property type="evidence" value="ECO:0007669"/>
    <property type="project" value="TreeGrafter"/>
</dbReference>
<dbReference type="NCBIfam" id="TIGR01266">
    <property type="entry name" value="fum_ac_acetase"/>
    <property type="match status" value="1"/>
</dbReference>
<evidence type="ECO:0000259" key="15">
    <source>
        <dbReference type="Pfam" id="PF09298"/>
    </source>
</evidence>
<evidence type="ECO:0000256" key="11">
    <source>
        <dbReference type="PIRSR" id="PIRSR605959-2"/>
    </source>
</evidence>
<dbReference type="Proteomes" id="UP000007014">
    <property type="component" value="Chromosome 17"/>
</dbReference>
<dbReference type="RefSeq" id="XP_005538094.1">
    <property type="nucleotide sequence ID" value="XM_005538037.1"/>
</dbReference>
<dbReference type="PANTHER" id="PTHR43069:SF2">
    <property type="entry name" value="FUMARYLACETOACETASE"/>
    <property type="match status" value="1"/>
</dbReference>
<feature type="binding site" evidence="12">
    <location>
        <position position="219"/>
    </location>
    <ligand>
        <name>Ca(2+)</name>
        <dbReference type="ChEBI" id="CHEBI:29108"/>
    </ligand>
</feature>
<reference evidence="16 17" key="2">
    <citation type="journal article" date="2007" name="BMC Biol.">
        <title>A 100%-complete sequence reveals unusually simple genomic features in the hot-spring red alga Cyanidioschyzon merolae.</title>
        <authorList>
            <person name="Nozaki H."/>
            <person name="Takano H."/>
            <person name="Misumi O."/>
            <person name="Terasawa K."/>
            <person name="Matsuzaki M."/>
            <person name="Maruyama S."/>
            <person name="Nishida K."/>
            <person name="Yagisawa F."/>
            <person name="Yoshida Y."/>
            <person name="Fujiwara T."/>
            <person name="Takio S."/>
            <person name="Tamura K."/>
            <person name="Chung S.J."/>
            <person name="Nakamura S."/>
            <person name="Kuroiwa H."/>
            <person name="Tanaka K."/>
            <person name="Sato N."/>
            <person name="Kuroiwa T."/>
        </authorList>
    </citation>
    <scope>NUCLEOTIDE SEQUENCE [LARGE SCALE GENOMIC DNA]</scope>
    <source>
        <strain evidence="16 17">10D</strain>
    </source>
</reference>
<evidence type="ECO:0000259" key="14">
    <source>
        <dbReference type="Pfam" id="PF01557"/>
    </source>
</evidence>
<feature type="active site" description="Proton acceptor" evidence="10">
    <location>
        <position position="151"/>
    </location>
</feature>
<sequence>MNEATAIVPIQENSDFTLYNLPFGVFRKKGEASREARVAVAVGRNVLDLCALAETDLFEACSPDTPLRGAAADVFGQESLNRFIKLGEQCCSETRRLVQRALSRDSGLCPQLERALENSRADAFLTAQDVVDVLLPVEIGDYTDFYASKEHASHLGQMMRGPGHELTPNYVHLPIGYHGRASSVVVSGTPITRPCGQIKPEGSDCPVFKPTERLDFELELGAIIGRDSILGERIPVEHSRQYIFGYVLVNDWSARDIQRWEYQPLGPFNSKNFATTISPWVVTREALEPYRVAAPHQDPPVLQYLNEDAGRTNLDLNLSVMLNGITISQCNFRGMYWTFEQMVAHHTSTGCNLRCGDLLASGTVSGAEPNTYGSMIELTWGGRHPLKLPNGKQRTFLEDGDEVELHGYAGAGSRRVGFGRCHGCILPAVV</sequence>
<accession>M1VKL1</accession>
<evidence type="ECO:0000256" key="12">
    <source>
        <dbReference type="PIRSR" id="PIRSR605959-3"/>
    </source>
</evidence>
<evidence type="ECO:0000256" key="6">
    <source>
        <dbReference type="ARBA" id="ARBA00022837"/>
    </source>
</evidence>
<dbReference type="InterPro" id="IPR005959">
    <property type="entry name" value="Fumarylacetoacetase"/>
</dbReference>
<keyword evidence="6 12" id="KW-0106">Calcium</keyword>
<evidence type="ECO:0000313" key="17">
    <source>
        <dbReference type="Proteomes" id="UP000007014"/>
    </source>
</evidence>
<evidence type="ECO:0000256" key="5">
    <source>
        <dbReference type="ARBA" id="ARBA00022801"/>
    </source>
</evidence>
<dbReference type="AlphaFoldDB" id="M1VKL1"/>
<evidence type="ECO:0000256" key="4">
    <source>
        <dbReference type="ARBA" id="ARBA00022723"/>
    </source>
</evidence>
<name>M1VKL1_CYAM1</name>
<evidence type="ECO:0000256" key="13">
    <source>
        <dbReference type="RuleBase" id="RU366008"/>
    </source>
</evidence>
<evidence type="ECO:0000256" key="7">
    <source>
        <dbReference type="ARBA" id="ARBA00022842"/>
    </source>
</evidence>
<feature type="binding site" evidence="11">
    <location>
        <position position="160"/>
    </location>
    <ligand>
        <name>substrate</name>
    </ligand>
</feature>
<feature type="binding site" evidence="12">
    <location>
        <position position="271"/>
    </location>
    <ligand>
        <name>Mg(2+)</name>
        <dbReference type="ChEBI" id="CHEBI:18420"/>
    </ligand>
</feature>
<feature type="binding site" evidence="12">
    <location>
        <position position="251"/>
    </location>
    <ligand>
        <name>Mg(2+)</name>
        <dbReference type="ChEBI" id="CHEBI:18420"/>
    </ligand>
</feature>
<feature type="binding site" evidence="12">
    <location>
        <position position="251"/>
    </location>
    <ligand>
        <name>Ca(2+)</name>
        <dbReference type="ChEBI" id="CHEBI:29108"/>
    </ligand>
</feature>
<organism evidence="16 17">
    <name type="scientific">Cyanidioschyzon merolae (strain NIES-3377 / 10D)</name>
    <name type="common">Unicellular red alga</name>
    <dbReference type="NCBI Taxonomy" id="280699"/>
    <lineage>
        <taxon>Eukaryota</taxon>
        <taxon>Rhodophyta</taxon>
        <taxon>Bangiophyceae</taxon>
        <taxon>Cyanidiales</taxon>
        <taxon>Cyanidiaceae</taxon>
        <taxon>Cyanidioschyzon</taxon>
    </lineage>
</organism>
<dbReference type="InterPro" id="IPR036663">
    <property type="entry name" value="Fumarylacetoacetase_C_sf"/>
</dbReference>
<feature type="binding site" evidence="11">
    <location>
        <position position="258"/>
    </location>
    <ligand>
        <name>substrate</name>
    </ligand>
</feature>
<dbReference type="OrthoDB" id="9971669at2759"/>
<proteinExistence type="inferred from homology"/>
<dbReference type="OMA" id="YWTAAQQ"/>
<dbReference type="GeneID" id="16996597"/>